<evidence type="ECO:0000313" key="3">
    <source>
        <dbReference type="EMBL" id="RCK25151.1"/>
    </source>
</evidence>
<dbReference type="EMBL" id="JPWB01000001">
    <property type="protein sequence ID" value="RCK25151.1"/>
    <property type="molecule type" value="Genomic_DNA"/>
</dbReference>
<evidence type="ECO:0000259" key="2">
    <source>
        <dbReference type="Pfam" id="PF20434"/>
    </source>
</evidence>
<name>A0A367VL47_9PROT</name>
<dbReference type="PANTHER" id="PTHR48081">
    <property type="entry name" value="AB HYDROLASE SUPERFAMILY PROTEIN C4A8.06C"/>
    <property type="match status" value="1"/>
</dbReference>
<dbReference type="InterPro" id="IPR029058">
    <property type="entry name" value="AB_hydrolase_fold"/>
</dbReference>
<accession>A0A367VL47</accession>
<proteinExistence type="predicted"/>
<dbReference type="RefSeq" id="WP_062956741.1">
    <property type="nucleotide sequence ID" value="NZ_JPWB01000001.1"/>
</dbReference>
<dbReference type="InterPro" id="IPR049492">
    <property type="entry name" value="BD-FAE-like_dom"/>
</dbReference>
<evidence type="ECO:0000313" key="4">
    <source>
        <dbReference type="Proteomes" id="UP000253061"/>
    </source>
</evidence>
<dbReference type="GO" id="GO:0016787">
    <property type="term" value="F:hydrolase activity"/>
    <property type="evidence" value="ECO:0007669"/>
    <property type="project" value="UniProtKB-KW"/>
</dbReference>
<comment type="caution">
    <text evidence="3">The sequence shown here is derived from an EMBL/GenBank/DDBJ whole genome shotgun (WGS) entry which is preliminary data.</text>
</comment>
<reference evidence="3 4" key="1">
    <citation type="submission" date="2014-07" db="EMBL/GenBank/DDBJ databases">
        <title>Draft genome sequence of Thalassospira profundimaris R8-17.</title>
        <authorList>
            <person name="Lai Q."/>
            <person name="Shao Z."/>
        </authorList>
    </citation>
    <scope>NUCLEOTIDE SEQUENCE [LARGE SCALE GENOMIC DNA]</scope>
    <source>
        <strain evidence="3 4">R8-17</strain>
    </source>
</reference>
<dbReference type="SUPFAM" id="SSF53474">
    <property type="entry name" value="alpha/beta-Hydrolases"/>
    <property type="match status" value="1"/>
</dbReference>
<dbReference type="Pfam" id="PF20434">
    <property type="entry name" value="BD-FAE"/>
    <property type="match status" value="1"/>
</dbReference>
<dbReference type="PANTHER" id="PTHR48081:SF33">
    <property type="entry name" value="KYNURENINE FORMAMIDASE"/>
    <property type="match status" value="1"/>
</dbReference>
<dbReference type="InterPro" id="IPR050300">
    <property type="entry name" value="GDXG_lipolytic_enzyme"/>
</dbReference>
<dbReference type="AlphaFoldDB" id="A0A367VL47"/>
<dbReference type="Proteomes" id="UP000253061">
    <property type="component" value="Unassembled WGS sequence"/>
</dbReference>
<evidence type="ECO:0000256" key="1">
    <source>
        <dbReference type="ARBA" id="ARBA00022801"/>
    </source>
</evidence>
<organism evidence="3 4">
    <name type="scientific">Thalassospira profundimaris</name>
    <dbReference type="NCBI Taxonomy" id="502049"/>
    <lineage>
        <taxon>Bacteria</taxon>
        <taxon>Pseudomonadati</taxon>
        <taxon>Pseudomonadota</taxon>
        <taxon>Alphaproteobacteria</taxon>
        <taxon>Rhodospirillales</taxon>
        <taxon>Thalassospiraceae</taxon>
        <taxon>Thalassospira</taxon>
    </lineage>
</organism>
<dbReference type="PROSITE" id="PS51257">
    <property type="entry name" value="PROKAR_LIPOPROTEIN"/>
    <property type="match status" value="1"/>
</dbReference>
<keyword evidence="1 3" id="KW-0378">Hydrolase</keyword>
<sequence>MLPRKFLTVTSNSLLAIMLLAGCDKLGAYNHWQAGDLKPDVADLSYGPDKRQVLDLYLPDVSARPAPLVIWFYGGSWASGDRAKYAFVAKRFTELGYAVAIPDYRLVPDIHFPAFIEDGASTIAFMDRYAKQNPKLLADTPVMLAGHSAGAYNAVQVVADKRYLDAVDLDSSAIAGIIGLSGPYDFYPYDVAATQNAFGNTPADESQPVEMDLAHMPPLLLVTGTRDHTVFPRNSRRLAELAPTAELVEVPDTGHAGTLIALGFYLTTDEQVLAPVRQFLQGILPTTQK</sequence>
<feature type="domain" description="BD-FAE-like" evidence="2">
    <location>
        <begin position="54"/>
        <end position="240"/>
    </location>
</feature>
<gene>
    <name evidence="3" type="ORF">TH6_00525</name>
</gene>
<dbReference type="Gene3D" id="3.40.50.1820">
    <property type="entry name" value="alpha/beta hydrolase"/>
    <property type="match status" value="1"/>
</dbReference>
<protein>
    <submittedName>
        <fullName evidence="3">Alpha/beta hydrolase</fullName>
    </submittedName>
</protein>